<dbReference type="SUPFAM" id="SSF53474">
    <property type="entry name" value="alpha/beta-Hydrolases"/>
    <property type="match status" value="1"/>
</dbReference>
<dbReference type="PANTHER" id="PTHR43265">
    <property type="entry name" value="ESTERASE ESTD"/>
    <property type="match status" value="1"/>
</dbReference>
<accession>A0A4P7VAP3</accession>
<organism evidence="3 4">
    <name type="scientific">Muribaculum gordoncarteri</name>
    <dbReference type="NCBI Taxonomy" id="2530390"/>
    <lineage>
        <taxon>Bacteria</taxon>
        <taxon>Pseudomonadati</taxon>
        <taxon>Bacteroidota</taxon>
        <taxon>Bacteroidia</taxon>
        <taxon>Bacteroidales</taxon>
        <taxon>Muribaculaceae</taxon>
        <taxon>Muribaculum</taxon>
    </lineage>
</organism>
<keyword evidence="4" id="KW-1185">Reference proteome</keyword>
<dbReference type="InterPro" id="IPR000383">
    <property type="entry name" value="Xaa-Pro-like_dom"/>
</dbReference>
<dbReference type="InterPro" id="IPR029058">
    <property type="entry name" value="AB_hydrolase_fold"/>
</dbReference>
<dbReference type="AlphaFoldDB" id="A0A4P7VAP3"/>
<dbReference type="Gene3D" id="3.40.50.1820">
    <property type="entry name" value="alpha/beta hydrolase"/>
    <property type="match status" value="1"/>
</dbReference>
<dbReference type="GO" id="GO:0052689">
    <property type="term" value="F:carboxylic ester hydrolase activity"/>
    <property type="evidence" value="ECO:0007669"/>
    <property type="project" value="TreeGrafter"/>
</dbReference>
<protein>
    <submittedName>
        <fullName evidence="3">Alpha/beta hydrolase</fullName>
    </submittedName>
</protein>
<dbReference type="KEGG" id="mgod:E7746_00530"/>
<feature type="domain" description="Xaa-Pro dipeptidyl-peptidase-like" evidence="2">
    <location>
        <begin position="146"/>
        <end position="401"/>
    </location>
</feature>
<feature type="chain" id="PRO_5020874653" evidence="1">
    <location>
        <begin position="25"/>
        <end position="453"/>
    </location>
</feature>
<evidence type="ECO:0000256" key="1">
    <source>
        <dbReference type="SAM" id="SignalP"/>
    </source>
</evidence>
<keyword evidence="3" id="KW-0378">Hydrolase</keyword>
<dbReference type="RefSeq" id="WP_136409487.1">
    <property type="nucleotide sequence ID" value="NZ_CP039393.1"/>
</dbReference>
<feature type="signal peptide" evidence="1">
    <location>
        <begin position="1"/>
        <end position="24"/>
    </location>
</feature>
<proteinExistence type="predicted"/>
<reference evidence="3 4" key="1">
    <citation type="submission" date="2019-02" db="EMBL/GenBank/DDBJ databases">
        <title>Isolation and identification of novel species under the genus Muribaculum.</title>
        <authorList>
            <person name="Miyake S."/>
            <person name="Ding Y."/>
            <person name="Low A."/>
            <person name="Soh M."/>
            <person name="Seedorf H."/>
        </authorList>
    </citation>
    <scope>NUCLEOTIDE SEQUENCE [LARGE SCALE GENOMIC DNA]</scope>
    <source>
        <strain evidence="3 4">TLL-A4</strain>
    </source>
</reference>
<name>A0A4P7VAP3_9BACT</name>
<gene>
    <name evidence="3" type="ORF">E7746_00530</name>
</gene>
<evidence type="ECO:0000259" key="2">
    <source>
        <dbReference type="Pfam" id="PF02129"/>
    </source>
</evidence>
<evidence type="ECO:0000313" key="3">
    <source>
        <dbReference type="EMBL" id="QCD34470.1"/>
    </source>
</evidence>
<dbReference type="EMBL" id="CP039393">
    <property type="protein sequence ID" value="QCD34470.1"/>
    <property type="molecule type" value="Genomic_DNA"/>
</dbReference>
<dbReference type="Proteomes" id="UP000297031">
    <property type="component" value="Chromosome"/>
</dbReference>
<dbReference type="Pfam" id="PF02129">
    <property type="entry name" value="Peptidase_S15"/>
    <property type="match status" value="1"/>
</dbReference>
<evidence type="ECO:0000313" key="4">
    <source>
        <dbReference type="Proteomes" id="UP000297031"/>
    </source>
</evidence>
<dbReference type="OrthoDB" id="9809549at2"/>
<dbReference type="InterPro" id="IPR053145">
    <property type="entry name" value="AB_hydrolase_Est10"/>
</dbReference>
<sequence>MNSRLKLLFAMVAIASLFSFQAYGLTGSWKGELTLGATKLPIVFNFSESGDGSTQCTLDSPAQGAKGIPATVAYCTSDSISLTCNAIGASYSGRIMHDAIKGSFSQRGYSFPLDLLPEAPIEERRPQTPRPPFPYEVIDTTFVAPDGAVMSATLTMPERLSGNKVPAVLMVSGSGPQNRDEELMDHRPFAVIADYLARNGIASLRYDDRGTGQSTGNFLTATTYTLKDDAKSGIAFLHTLDRIGKVGVLGHSEGGTIAFMLGAENVPDFMISLAGMAISGKETLLRQNGRRLDQTAIGDDDKESILTLIGRVFDTMHEQNLKGVSTAIDIDSIVKESGLTVNPLIASSLKMTQQQRSPWIDAFIGLNPRTYLKQVKRPLLAINGDKDTQVYPDNLSVIQELVPQAQIKLMPGLNHLMQHAVTGDAGEYGDIRETISPEVLESIAQFITSCSTK</sequence>
<dbReference type="PANTHER" id="PTHR43265:SF1">
    <property type="entry name" value="ESTERASE ESTD"/>
    <property type="match status" value="1"/>
</dbReference>
<keyword evidence="1" id="KW-0732">Signal</keyword>